<evidence type="ECO:0000256" key="1">
    <source>
        <dbReference type="SAM" id="Phobius"/>
    </source>
</evidence>
<evidence type="ECO:0000313" key="3">
    <source>
        <dbReference type="Proteomes" id="UP001172082"/>
    </source>
</evidence>
<feature type="transmembrane region" description="Helical" evidence="1">
    <location>
        <begin position="250"/>
        <end position="272"/>
    </location>
</feature>
<feature type="transmembrane region" description="Helical" evidence="1">
    <location>
        <begin position="92"/>
        <end position="112"/>
    </location>
</feature>
<keyword evidence="1" id="KW-0812">Transmembrane</keyword>
<accession>A0ABT8KGC6</accession>
<feature type="transmembrane region" description="Helical" evidence="1">
    <location>
        <begin position="471"/>
        <end position="489"/>
    </location>
</feature>
<organism evidence="2 3">
    <name type="scientific">Splendidivirga corallicola</name>
    <dbReference type="NCBI Taxonomy" id="3051826"/>
    <lineage>
        <taxon>Bacteria</taxon>
        <taxon>Pseudomonadati</taxon>
        <taxon>Bacteroidota</taxon>
        <taxon>Cytophagia</taxon>
        <taxon>Cytophagales</taxon>
        <taxon>Splendidivirgaceae</taxon>
        <taxon>Splendidivirga</taxon>
    </lineage>
</organism>
<feature type="transmembrane region" description="Helical" evidence="1">
    <location>
        <begin position="501"/>
        <end position="519"/>
    </location>
</feature>
<feature type="transmembrane region" description="Helical" evidence="1">
    <location>
        <begin position="37"/>
        <end position="56"/>
    </location>
</feature>
<protein>
    <submittedName>
        <fullName evidence="2">DUF2339 domain-containing protein</fullName>
    </submittedName>
</protein>
<feature type="transmembrane region" description="Helical" evidence="1">
    <location>
        <begin position="141"/>
        <end position="161"/>
    </location>
</feature>
<dbReference type="PANTHER" id="PTHR38434">
    <property type="entry name" value="BLL2549 PROTEIN"/>
    <property type="match status" value="1"/>
</dbReference>
<feature type="transmembrane region" description="Helical" evidence="1">
    <location>
        <begin position="7"/>
        <end position="25"/>
    </location>
</feature>
<dbReference type="RefSeq" id="WP_346749798.1">
    <property type="nucleotide sequence ID" value="NZ_JAUJEA010000001.1"/>
</dbReference>
<feature type="transmembrane region" description="Helical" evidence="1">
    <location>
        <begin position="375"/>
        <end position="392"/>
    </location>
</feature>
<dbReference type="Proteomes" id="UP001172082">
    <property type="component" value="Unassembled WGS sequence"/>
</dbReference>
<proteinExistence type="predicted"/>
<feature type="transmembrane region" description="Helical" evidence="1">
    <location>
        <begin position="338"/>
        <end position="355"/>
    </location>
</feature>
<evidence type="ECO:0000313" key="2">
    <source>
        <dbReference type="EMBL" id="MDN5199766.1"/>
    </source>
</evidence>
<dbReference type="InterPro" id="IPR019286">
    <property type="entry name" value="DUF2339_TM"/>
</dbReference>
<comment type="caution">
    <text evidence="2">The sequence shown here is derived from an EMBL/GenBank/DDBJ whole genome shotgun (WGS) entry which is preliminary data.</text>
</comment>
<reference evidence="2" key="1">
    <citation type="submission" date="2023-06" db="EMBL/GenBank/DDBJ databases">
        <title>Genomic of Parafulvivirga corallium.</title>
        <authorList>
            <person name="Wang G."/>
        </authorList>
    </citation>
    <scope>NUCLEOTIDE SEQUENCE</scope>
    <source>
        <strain evidence="2">BMA10</strain>
    </source>
</reference>
<keyword evidence="3" id="KW-1185">Reference proteome</keyword>
<feature type="transmembrane region" description="Helical" evidence="1">
    <location>
        <begin position="306"/>
        <end position="326"/>
    </location>
</feature>
<keyword evidence="1" id="KW-0472">Membrane</keyword>
<keyword evidence="1" id="KW-1133">Transmembrane helix</keyword>
<feature type="transmembrane region" description="Helical" evidence="1">
    <location>
        <begin position="197"/>
        <end position="215"/>
    </location>
</feature>
<feature type="transmembrane region" description="Helical" evidence="1">
    <location>
        <begin position="443"/>
        <end position="464"/>
    </location>
</feature>
<dbReference type="Pfam" id="PF10101">
    <property type="entry name" value="DUF2339"/>
    <property type="match status" value="2"/>
</dbReference>
<feature type="transmembrane region" description="Helical" evidence="1">
    <location>
        <begin position="413"/>
        <end position="431"/>
    </location>
</feature>
<sequence length="536" mass="61050">METFKKNWITYLGIFFIFLAFLYFLKLAIDEAWVPPVARVAIGLVLGVTGVFWGYTSYRKNNSKISQIIAGMGLAITYATFGYAGFSREILWSTNTLLIALVATNAFATYLGSKFNMRILIFLSVFGGLLTPMVIRAEESQVWVLFFYTLALNIVAIYLSAVKDWKELRIMSFLITLLIYISYYFLFDPENWEQPIFYLTTFFITYLAALILASWYDQRNFEGVNLYLNLINGINFVFWSIFILDNFELAYAFPALFTGFLFIAAAVVIYYLSQRSYKASGVYFLLGIIVIAIATGDLGLHFASNGLHYVITTSVWLFLIAFVFGSAQFIENRVAKKLAIAAWIVLFVYWFAHAWDVEWVRWFGLPYIPFINPGALVWIAMAVCGFIFSKLIENDAQAHEEKLEKERLHKLSIFLAIASHVVVGGLLTIQMQNTWRAYDVTFMRIDLVLSIMWMLYALIIFLWGAYSRAKIFRVIGSAVILITTAKVLLLDLAGAKALHKVLFLLIIGLLTLAIAYINNKWAEGSPESKDDLVEIP</sequence>
<feature type="transmembrane region" description="Helical" evidence="1">
    <location>
        <begin position="168"/>
        <end position="185"/>
    </location>
</feature>
<dbReference type="PANTHER" id="PTHR38434:SF1">
    <property type="entry name" value="BLL2549 PROTEIN"/>
    <property type="match status" value="1"/>
</dbReference>
<dbReference type="EMBL" id="JAUJEA010000001">
    <property type="protein sequence ID" value="MDN5199766.1"/>
    <property type="molecule type" value="Genomic_DNA"/>
</dbReference>
<name>A0ABT8KGC6_9BACT</name>
<feature type="transmembrane region" description="Helical" evidence="1">
    <location>
        <begin position="281"/>
        <end position="300"/>
    </location>
</feature>
<gene>
    <name evidence="2" type="ORF">QQ008_00290</name>
</gene>
<feature type="transmembrane region" description="Helical" evidence="1">
    <location>
        <begin position="68"/>
        <end position="86"/>
    </location>
</feature>
<feature type="transmembrane region" description="Helical" evidence="1">
    <location>
        <begin position="227"/>
        <end position="244"/>
    </location>
</feature>
<feature type="transmembrane region" description="Helical" evidence="1">
    <location>
        <begin position="119"/>
        <end position="135"/>
    </location>
</feature>